<feature type="region of interest" description="Disordered" evidence="1">
    <location>
        <begin position="482"/>
        <end position="521"/>
    </location>
</feature>
<feature type="region of interest" description="Disordered" evidence="1">
    <location>
        <begin position="414"/>
        <end position="463"/>
    </location>
</feature>
<evidence type="ECO:0000313" key="5">
    <source>
        <dbReference type="Proteomes" id="UP001234178"/>
    </source>
</evidence>
<evidence type="ECO:0008006" key="6">
    <source>
        <dbReference type="Google" id="ProtNLM"/>
    </source>
</evidence>
<feature type="region of interest" description="Disordered" evidence="1">
    <location>
        <begin position="588"/>
        <end position="611"/>
    </location>
</feature>
<dbReference type="InterPro" id="IPR046700">
    <property type="entry name" value="DUF6570"/>
</dbReference>
<feature type="domain" description="Helitron helicase-like" evidence="2">
    <location>
        <begin position="1154"/>
        <end position="1418"/>
    </location>
</feature>
<feature type="compositionally biased region" description="Low complexity" evidence="1">
    <location>
        <begin position="599"/>
        <end position="611"/>
    </location>
</feature>
<feature type="region of interest" description="Disordered" evidence="1">
    <location>
        <begin position="313"/>
        <end position="365"/>
    </location>
</feature>
<reference evidence="4 5" key="1">
    <citation type="journal article" date="2023" name="Nucleic Acids Res.">
        <title>The hologenome of Daphnia magna reveals possible DNA methylation and microbiome-mediated evolution of the host genome.</title>
        <authorList>
            <person name="Chaturvedi A."/>
            <person name="Li X."/>
            <person name="Dhandapani V."/>
            <person name="Marshall H."/>
            <person name="Kissane S."/>
            <person name="Cuenca-Cambronero M."/>
            <person name="Asole G."/>
            <person name="Calvet F."/>
            <person name="Ruiz-Romero M."/>
            <person name="Marangio P."/>
            <person name="Guigo R."/>
            <person name="Rago D."/>
            <person name="Mirbahai L."/>
            <person name="Eastwood N."/>
            <person name="Colbourne J.K."/>
            <person name="Zhou J."/>
            <person name="Mallon E."/>
            <person name="Orsini L."/>
        </authorList>
    </citation>
    <scope>NUCLEOTIDE SEQUENCE [LARGE SCALE GENOMIC DNA]</scope>
    <source>
        <strain evidence="4">LRV0_1</strain>
    </source>
</reference>
<feature type="compositionally biased region" description="Polar residues" evidence="1">
    <location>
        <begin position="77"/>
        <end position="94"/>
    </location>
</feature>
<evidence type="ECO:0000259" key="3">
    <source>
        <dbReference type="Pfam" id="PF20209"/>
    </source>
</evidence>
<protein>
    <recommendedName>
        <fullName evidence="6">Helitron helicase-like domain-containing protein</fullName>
    </recommendedName>
</protein>
<feature type="compositionally biased region" description="Polar residues" evidence="1">
    <location>
        <begin position="445"/>
        <end position="457"/>
    </location>
</feature>
<gene>
    <name evidence="4" type="ORF">OUZ56_017543</name>
</gene>
<dbReference type="InterPro" id="IPR025476">
    <property type="entry name" value="Helitron_helicase-like"/>
</dbReference>
<accession>A0ABR0AT14</accession>
<organism evidence="4 5">
    <name type="scientific">Daphnia magna</name>
    <dbReference type="NCBI Taxonomy" id="35525"/>
    <lineage>
        <taxon>Eukaryota</taxon>
        <taxon>Metazoa</taxon>
        <taxon>Ecdysozoa</taxon>
        <taxon>Arthropoda</taxon>
        <taxon>Crustacea</taxon>
        <taxon>Branchiopoda</taxon>
        <taxon>Diplostraca</taxon>
        <taxon>Cladocera</taxon>
        <taxon>Anomopoda</taxon>
        <taxon>Daphniidae</taxon>
        <taxon>Daphnia</taxon>
    </lineage>
</organism>
<keyword evidence="5" id="KW-1185">Reference proteome</keyword>
<feature type="compositionally biased region" description="Polar residues" evidence="1">
    <location>
        <begin position="415"/>
        <end position="434"/>
    </location>
</feature>
<feature type="region of interest" description="Disordered" evidence="1">
    <location>
        <begin position="47"/>
        <end position="97"/>
    </location>
</feature>
<proteinExistence type="predicted"/>
<sequence length="1738" mass="190457">MSHRRNCSATNQRESDLRRRSRNQSVSNIAIATLVPAARDIAGQQTPSRLLNLPPSSIETPPAQSHQEEALPGPSSELPNQIISSGSMQSTTWREGQEDDLFQPGRSQLLHTVHAEVVVPMSHEASSNTSLGYILHHQQEISTNPTFPRLQEQMGHSDVQPLPMFLSSMGNPSFTGNHPSPSSGAVQNRFSSTDDNTQAAAWFNFPMQRLQTTQSGVAHVESTLLPTINTAPAFQVTTPLGRSQSQQIPTPQMSTNQPLPVNNQPFLFNLPVQSPLSSADINARPGSSIFQCAISHIRPTTFTPFNTARALQGRSEMQSYPTQQLPNLSGHSAGPLHGMPLLSSEQPCSRPNQPPASNEPARHPSISIDTNAEAEAWVRSPMFQPQILYRTDAVHVRPPPPASSSTAQALKGLLQPQTRPTRQPSNLTTRSSTLPHGIPLPHSGRSCSRPNQLSASCESGEHPLIPPDAKAIAEAWLRSPMFQPQTTQRPDTRRVRPAPPVTSSTASSLQTQRPTAHVGPTVTALSKTELVLQGGEPQPYPFVAVQDAVPSDIAGTSKSYVHSASAYIAGKERASPSGPCRIFPDGMFGPSKRPQPAHTSGGSLTSSNSGGCVQPITPRGPSLADIHEPTIQQLKQFERDPVTALVSLAINSGHNRFRAASRLYSNSHTLDLENPDTLQILQTIAEEIEAGFTDDGRNPHARIVKTFEHAVDLKGQLFGCASCGIRTFHMGTEESVLYHDVDLLQLSKLQLSPDEVGRLTSVPVDFRPAISHFRSTTGAYFHLHPEFVTAARNETCNVTSETAKLCAGCWYHLGKRQPTIPPLSIAAGIDFGVPSRIGLPPLRLAEQYVIARARLYASVIKLTGATNAQRHSAKQGHVIAFPQPESAELVAEQARATGDTGEGTYPRADGLPTFISIAFIGAKAQWDALVPDRFRHIHEMHVRTDVVFSWLRALKHLNHFYTNITIDDTPEMEVILEHIADDLIQHARIVSDDVGIAVERLATAEREQPIAPMHGQGPEEDIELPQSAQLPAVFLGKSAHPTSDRGGPAVQVLQSLRDTLSSGPATDERSDTNGGGYGEIGSVADPETQPDVAEAEASAERHEHARIDIPDDRRHRPMSEFEGNDRLLYSAFPFLFLLGSGLRKPGSVPHRDCRHMLLQFTCNFATCHRFLFCLFDQLQRHAATRAVTTRFKNNPESLEKLQAWVADPAFLKDLARAARNPQSKSARALVARVTPHIKTTSSNVPYSTAQRKASMQHLYALAQHFGMPSIFLTYAPDFDSGVLNLRYRLRTTASWRPSGSSWTSIRTSVSPRVSSNALAFYPILNINFFSYQFFPFASPHYTACLNERLASNPVAMGEFFRLLTNSIFTILVGLKPEGLARYTPELPSRKPGLFGVPLASFGVVEEQARGTPHCHAIVWGGLPPSLLQSVAGAPRLLNIIAGLLDRMVTAELEPETIAQHLLSQFNGNRLGRVATFIAHCPINEPREFTEDVQRAVSFANLHSHTATCHKGTQGKISCRLGRPSPDAEKTHVVQVLPYRDPQTTKVLYEILSEPKPPCIDSLPCRNFSRTPVAQRDTNLHFWELQRRIRPVDDESLKQMLNPDLLEQVSLLPDEHHDRFLKAFATRNGMVVEFNPVMTALLGCNSNVSILGSDAQAKAIMCYLLKYITKPPCELSHPLALIHNARRTVENFPSTAEDTGTERRTAMHFLTRAVNQLTSAVEVSAPVASLALLGMPSEI</sequence>
<dbReference type="Pfam" id="PF14214">
    <property type="entry name" value="Helitron_like_N"/>
    <property type="match status" value="1"/>
</dbReference>
<evidence type="ECO:0000313" key="4">
    <source>
        <dbReference type="EMBL" id="KAK4028263.1"/>
    </source>
</evidence>
<dbReference type="Proteomes" id="UP001234178">
    <property type="component" value="Unassembled WGS sequence"/>
</dbReference>
<dbReference type="Pfam" id="PF20209">
    <property type="entry name" value="DUF6570"/>
    <property type="match status" value="1"/>
</dbReference>
<evidence type="ECO:0000256" key="1">
    <source>
        <dbReference type="SAM" id="MobiDB-lite"/>
    </source>
</evidence>
<comment type="caution">
    <text evidence="4">The sequence shown here is derived from an EMBL/GenBank/DDBJ whole genome shotgun (WGS) entry which is preliminary data.</text>
</comment>
<feature type="region of interest" description="Disordered" evidence="1">
    <location>
        <begin position="1"/>
        <end position="23"/>
    </location>
</feature>
<feature type="domain" description="DUF6570" evidence="3">
    <location>
        <begin position="818"/>
        <end position="969"/>
    </location>
</feature>
<feature type="compositionally biased region" description="Polar residues" evidence="1">
    <location>
        <begin position="47"/>
        <end position="65"/>
    </location>
</feature>
<feature type="compositionally biased region" description="Polar residues" evidence="1">
    <location>
        <begin position="315"/>
        <end position="330"/>
    </location>
</feature>
<feature type="region of interest" description="Disordered" evidence="1">
    <location>
        <begin position="1060"/>
        <end position="1103"/>
    </location>
</feature>
<name>A0ABR0AT14_9CRUS</name>
<evidence type="ECO:0000259" key="2">
    <source>
        <dbReference type="Pfam" id="PF14214"/>
    </source>
</evidence>
<dbReference type="EMBL" id="JAOYFB010000038">
    <property type="protein sequence ID" value="KAK4028263.1"/>
    <property type="molecule type" value="Genomic_DNA"/>
</dbReference>